<comment type="caution">
    <text evidence="1">The sequence shown here is derived from an EMBL/GenBank/DDBJ whole genome shotgun (WGS) entry which is preliminary data.</text>
</comment>
<reference evidence="1 2" key="1">
    <citation type="submission" date="2020-04" db="EMBL/GenBank/DDBJ databases">
        <authorList>
            <person name="Liu S."/>
        </authorList>
    </citation>
    <scope>NUCLEOTIDE SEQUENCE [LARGE SCALE GENOMIC DNA]</scope>
    <source>
        <strain evidence="1 2">CGMCC 1.15091</strain>
    </source>
</reference>
<dbReference type="EMBL" id="JAAZSR010000354">
    <property type="protein sequence ID" value="NKX51944.1"/>
    <property type="molecule type" value="Genomic_DNA"/>
</dbReference>
<feature type="non-terminal residue" evidence="1">
    <location>
        <position position="1"/>
    </location>
</feature>
<organism evidence="1 2">
    <name type="scientific">Arthrobacter deserti</name>
    <dbReference type="NCBI Taxonomy" id="1742687"/>
    <lineage>
        <taxon>Bacteria</taxon>
        <taxon>Bacillati</taxon>
        <taxon>Actinomycetota</taxon>
        <taxon>Actinomycetes</taxon>
        <taxon>Micrococcales</taxon>
        <taxon>Micrococcaceae</taxon>
        <taxon>Arthrobacter</taxon>
    </lineage>
</organism>
<keyword evidence="2" id="KW-1185">Reference proteome</keyword>
<evidence type="ECO:0000313" key="2">
    <source>
        <dbReference type="Proteomes" id="UP000523795"/>
    </source>
</evidence>
<evidence type="ECO:0000313" key="1">
    <source>
        <dbReference type="EMBL" id="NKX51944.1"/>
    </source>
</evidence>
<gene>
    <name evidence="1" type="ORF">HER39_15500</name>
</gene>
<name>A0ABX1JT37_9MICC</name>
<sequence>SGNRGLWCAKYSKLLIPSTRPGAGNRFFTLSQQEAGQDGGLDTQA</sequence>
<proteinExistence type="predicted"/>
<dbReference type="Proteomes" id="UP000523795">
    <property type="component" value="Unassembled WGS sequence"/>
</dbReference>
<protein>
    <submittedName>
        <fullName evidence="1">Uncharacterized protein</fullName>
    </submittedName>
</protein>
<accession>A0ABX1JT37</accession>